<dbReference type="PANTHER" id="PTHR21666">
    <property type="entry name" value="PEPTIDASE-RELATED"/>
    <property type="match status" value="1"/>
</dbReference>
<dbReference type="AlphaFoldDB" id="L8JK90"/>
<dbReference type="STRING" id="1237149.C900_05952"/>
<dbReference type="InterPro" id="IPR008756">
    <property type="entry name" value="Peptidase_M56"/>
</dbReference>
<dbReference type="Pfam" id="PF01551">
    <property type="entry name" value="Peptidase_M23"/>
    <property type="match status" value="1"/>
</dbReference>
<keyword evidence="2" id="KW-1133">Transmembrane helix</keyword>
<feature type="transmembrane region" description="Helical" evidence="2">
    <location>
        <begin position="98"/>
        <end position="119"/>
    </location>
</feature>
<dbReference type="eggNOG" id="COG4219">
    <property type="taxonomic scope" value="Bacteria"/>
</dbReference>
<reference evidence="5 6" key="1">
    <citation type="submission" date="2012-12" db="EMBL/GenBank/DDBJ databases">
        <title>Genome assembly of Fulvivirga imtechensis AK7.</title>
        <authorList>
            <person name="Nupur N."/>
            <person name="Khatri I."/>
            <person name="Kumar R."/>
            <person name="Subramanian S."/>
            <person name="Pinnaka A."/>
        </authorList>
    </citation>
    <scope>NUCLEOTIDE SEQUENCE [LARGE SCALE GENOMIC DNA]</scope>
    <source>
        <strain evidence="5 6">AK7</strain>
    </source>
</reference>
<evidence type="ECO:0000259" key="3">
    <source>
        <dbReference type="Pfam" id="PF01551"/>
    </source>
</evidence>
<evidence type="ECO:0000256" key="1">
    <source>
        <dbReference type="ARBA" id="ARBA00022729"/>
    </source>
</evidence>
<keyword evidence="1" id="KW-0732">Signal</keyword>
<keyword evidence="2" id="KW-0472">Membrane</keyword>
<accession>L8JK90</accession>
<dbReference type="InterPro" id="IPR050570">
    <property type="entry name" value="Cell_wall_metabolism_enzyme"/>
</dbReference>
<protein>
    <submittedName>
        <fullName evidence="5">Peptidase, family M23</fullName>
    </submittedName>
</protein>
<dbReference type="PANTHER" id="PTHR21666:SF289">
    <property type="entry name" value="L-ALA--D-GLU ENDOPEPTIDASE"/>
    <property type="match status" value="1"/>
</dbReference>
<evidence type="ECO:0000313" key="6">
    <source>
        <dbReference type="Proteomes" id="UP000011135"/>
    </source>
</evidence>
<keyword evidence="6" id="KW-1185">Reference proteome</keyword>
<dbReference type="InterPro" id="IPR011055">
    <property type="entry name" value="Dup_hybrid_motif"/>
</dbReference>
<dbReference type="RefSeq" id="WP_009583041.1">
    <property type="nucleotide sequence ID" value="NZ_AMZN01000099.1"/>
</dbReference>
<dbReference type="SUPFAM" id="SSF51261">
    <property type="entry name" value="Duplicated hybrid motif"/>
    <property type="match status" value="1"/>
</dbReference>
<dbReference type="InterPro" id="IPR016047">
    <property type="entry name" value="M23ase_b-sheet_dom"/>
</dbReference>
<evidence type="ECO:0000256" key="2">
    <source>
        <dbReference type="SAM" id="Phobius"/>
    </source>
</evidence>
<gene>
    <name evidence="5" type="ORF">C900_05952</name>
</gene>
<feature type="transmembrane region" description="Helical" evidence="2">
    <location>
        <begin position="184"/>
        <end position="203"/>
    </location>
</feature>
<dbReference type="Pfam" id="PF05569">
    <property type="entry name" value="Peptidase_M56"/>
    <property type="match status" value="1"/>
</dbReference>
<dbReference type="Gene3D" id="2.70.70.10">
    <property type="entry name" value="Glucose Permease (Domain IIA)"/>
    <property type="match status" value="1"/>
</dbReference>
<keyword evidence="2" id="KW-0812">Transmembrane</keyword>
<sequence length="442" mass="49956">MVFYLFAVSVGLCVFWLYYVAFLRRTTFFNLNRWYLTGSLLFSLLIPLCSYFSGTSNEVLSGDAGVLGFYKSEMYPAVEAVRGRIDTIEATAVSNFSWLPTCYFLICGLLLVRFIWSFVSTYKIMKASKEEAVYGLSIYQSSTINQPFCLFNKIFFPKSWGRDLSREMVLHEHEHAQKGHTIDLILLELAAIVLWFNPIIYLYKRSVRLNLEYLADRAVLHQGGDPLRYQSLLILNTLESSIKSPITTHFATPLKNRITMMKKKKTQNWMRITIFGVVPLAAGLVAMNTRDEVKTPLKESLKRVERIIENNVPAGLPMAQNDLIKISSGYGLKMHPFLKVEKLHAGIDLVAKTGVPVYATADGEVVVSEHADDNGNYVKIKHSDKYATQYAHLDKRTVSEGEKVEKGQVIGYVGSTGKSTGPHLHYEVHENGEAVNPQPFIK</sequence>
<dbReference type="CDD" id="cd07341">
    <property type="entry name" value="M56_BlaR1_MecR1_like"/>
    <property type="match status" value="1"/>
</dbReference>
<dbReference type="FunFam" id="2.70.70.10:FF:000006">
    <property type="entry name" value="M23 family peptidase"/>
    <property type="match status" value="1"/>
</dbReference>
<feature type="transmembrane region" description="Helical" evidence="2">
    <location>
        <begin position="6"/>
        <end position="22"/>
    </location>
</feature>
<dbReference type="CDD" id="cd12797">
    <property type="entry name" value="M23_peptidase"/>
    <property type="match status" value="1"/>
</dbReference>
<dbReference type="EMBL" id="AMZN01000099">
    <property type="protein sequence ID" value="ELR68663.1"/>
    <property type="molecule type" value="Genomic_DNA"/>
</dbReference>
<dbReference type="eggNOG" id="COG0739">
    <property type="taxonomic scope" value="Bacteria"/>
</dbReference>
<comment type="caution">
    <text evidence="5">The sequence shown here is derived from an EMBL/GenBank/DDBJ whole genome shotgun (WGS) entry which is preliminary data.</text>
</comment>
<evidence type="ECO:0000313" key="5">
    <source>
        <dbReference type="EMBL" id="ELR68663.1"/>
    </source>
</evidence>
<name>L8JK90_9BACT</name>
<dbReference type="GO" id="GO:0004222">
    <property type="term" value="F:metalloendopeptidase activity"/>
    <property type="evidence" value="ECO:0007669"/>
    <property type="project" value="TreeGrafter"/>
</dbReference>
<evidence type="ECO:0000259" key="4">
    <source>
        <dbReference type="Pfam" id="PF05569"/>
    </source>
</evidence>
<feature type="domain" description="Peptidase M56" evidence="4">
    <location>
        <begin position="122"/>
        <end position="260"/>
    </location>
</feature>
<dbReference type="OrthoDB" id="1522859at2"/>
<dbReference type="Proteomes" id="UP000011135">
    <property type="component" value="Unassembled WGS sequence"/>
</dbReference>
<organism evidence="5 6">
    <name type="scientific">Fulvivirga imtechensis AK7</name>
    <dbReference type="NCBI Taxonomy" id="1237149"/>
    <lineage>
        <taxon>Bacteria</taxon>
        <taxon>Pseudomonadati</taxon>
        <taxon>Bacteroidota</taxon>
        <taxon>Cytophagia</taxon>
        <taxon>Cytophagales</taxon>
        <taxon>Fulvivirgaceae</taxon>
        <taxon>Fulvivirga</taxon>
    </lineage>
</organism>
<proteinExistence type="predicted"/>
<feature type="transmembrane region" description="Helical" evidence="2">
    <location>
        <begin position="269"/>
        <end position="288"/>
    </location>
</feature>
<feature type="domain" description="M23ase beta-sheet core" evidence="3">
    <location>
        <begin position="343"/>
        <end position="437"/>
    </location>
</feature>